<evidence type="ECO:0000256" key="4">
    <source>
        <dbReference type="ARBA" id="ARBA00023157"/>
    </source>
</evidence>
<evidence type="ECO:0000313" key="11">
    <source>
        <dbReference type="EMBL" id="RIH92158.1"/>
    </source>
</evidence>
<dbReference type="InterPro" id="IPR005746">
    <property type="entry name" value="Thioredoxin"/>
</dbReference>
<feature type="site" description="Contributes to redox potential value" evidence="8">
    <location>
        <position position="32"/>
    </location>
</feature>
<evidence type="ECO:0000256" key="8">
    <source>
        <dbReference type="PIRSR" id="PIRSR000077-1"/>
    </source>
</evidence>
<dbReference type="RefSeq" id="WP_119357441.1">
    <property type="nucleotide sequence ID" value="NZ_BJXM01000005.1"/>
</dbReference>
<dbReference type="InterPro" id="IPR017937">
    <property type="entry name" value="Thioredoxin_CS"/>
</dbReference>
<feature type="site" description="Contributes to redox potential value" evidence="8">
    <location>
        <position position="33"/>
    </location>
</feature>
<proteinExistence type="inferred from homology"/>
<comment type="caution">
    <text evidence="11">The sequence shown here is derived from an EMBL/GenBank/DDBJ whole genome shotgun (WGS) entry which is preliminary data.</text>
</comment>
<dbReference type="FunFam" id="3.40.30.10:FF:000001">
    <property type="entry name" value="Thioredoxin"/>
    <property type="match status" value="1"/>
</dbReference>
<comment type="similarity">
    <text evidence="1 7">Belongs to the thioredoxin family.</text>
</comment>
<dbReference type="PIRSF" id="PIRSF000077">
    <property type="entry name" value="Thioredoxin"/>
    <property type="match status" value="1"/>
</dbReference>
<dbReference type="InterPro" id="IPR013766">
    <property type="entry name" value="Thioredoxin_domain"/>
</dbReference>
<dbReference type="Proteomes" id="UP000266178">
    <property type="component" value="Unassembled WGS sequence"/>
</dbReference>
<evidence type="ECO:0000256" key="6">
    <source>
        <dbReference type="NCBIfam" id="TIGR01068"/>
    </source>
</evidence>
<dbReference type="NCBIfam" id="TIGR01068">
    <property type="entry name" value="thioredoxin"/>
    <property type="match status" value="1"/>
</dbReference>
<keyword evidence="3" id="KW-0249">Electron transport</keyword>
<evidence type="ECO:0000256" key="9">
    <source>
        <dbReference type="PIRSR" id="PIRSR000077-4"/>
    </source>
</evidence>
<keyword evidence="2" id="KW-0813">Transport</keyword>
<feature type="domain" description="Thioredoxin" evidence="10">
    <location>
        <begin position="1"/>
        <end position="107"/>
    </location>
</feature>
<dbReference type="PROSITE" id="PS51352">
    <property type="entry name" value="THIOREDOXIN_2"/>
    <property type="match status" value="1"/>
</dbReference>
<feature type="disulfide bond" description="Redox-active" evidence="9">
    <location>
        <begin position="31"/>
        <end position="34"/>
    </location>
</feature>
<dbReference type="AlphaFoldDB" id="A0A399F7F4"/>
<dbReference type="GO" id="GO:0015035">
    <property type="term" value="F:protein-disulfide reductase activity"/>
    <property type="evidence" value="ECO:0007669"/>
    <property type="project" value="UniProtKB-UniRule"/>
</dbReference>
<protein>
    <recommendedName>
        <fullName evidence="6 7">Thioredoxin</fullName>
    </recommendedName>
</protein>
<dbReference type="Pfam" id="PF00085">
    <property type="entry name" value="Thioredoxin"/>
    <property type="match status" value="1"/>
</dbReference>
<keyword evidence="4 9" id="KW-1015">Disulfide bond</keyword>
<dbReference type="PANTHER" id="PTHR45663">
    <property type="entry name" value="GEO12009P1"/>
    <property type="match status" value="1"/>
</dbReference>
<name>A0A399F7F4_9DEIN</name>
<sequence length="110" mass="12127">MAKPVEVTDASFDQTLKDNPVVLVDFWAEWCGPCRMVAPVLEEIAKEYEGKLIVAKLDVDTNPQTAMRFRVMSIPTIILFKNGQPVEVMVGAAPKANFVAKLSKHIPVTA</sequence>
<evidence type="ECO:0000256" key="3">
    <source>
        <dbReference type="ARBA" id="ARBA00022982"/>
    </source>
</evidence>
<keyword evidence="5 9" id="KW-0676">Redox-active center</keyword>
<gene>
    <name evidence="11" type="primary">trxA_2</name>
    <name evidence="11" type="ORF">Mgrana_01937</name>
</gene>
<keyword evidence="12" id="KW-1185">Reference proteome</keyword>
<evidence type="ECO:0000256" key="1">
    <source>
        <dbReference type="ARBA" id="ARBA00008987"/>
    </source>
</evidence>
<evidence type="ECO:0000256" key="2">
    <source>
        <dbReference type="ARBA" id="ARBA00022448"/>
    </source>
</evidence>
<dbReference type="Gene3D" id="3.40.30.10">
    <property type="entry name" value="Glutaredoxin"/>
    <property type="match status" value="1"/>
</dbReference>
<dbReference type="PRINTS" id="PR00421">
    <property type="entry name" value="THIOREDOXIN"/>
</dbReference>
<dbReference type="GO" id="GO:0005829">
    <property type="term" value="C:cytosol"/>
    <property type="evidence" value="ECO:0007669"/>
    <property type="project" value="TreeGrafter"/>
</dbReference>
<feature type="active site" description="Nucleophile" evidence="8">
    <location>
        <position position="34"/>
    </location>
</feature>
<dbReference type="EMBL" id="QWLB01000024">
    <property type="protein sequence ID" value="RIH92158.1"/>
    <property type="molecule type" value="Genomic_DNA"/>
</dbReference>
<feature type="active site" description="Nucleophile" evidence="8">
    <location>
        <position position="31"/>
    </location>
</feature>
<dbReference type="GO" id="GO:0045454">
    <property type="term" value="P:cell redox homeostasis"/>
    <property type="evidence" value="ECO:0007669"/>
    <property type="project" value="TreeGrafter"/>
</dbReference>
<organism evidence="11 12">
    <name type="scientific">Meiothermus granaticius NBRC 107808</name>
    <dbReference type="NCBI Taxonomy" id="1227551"/>
    <lineage>
        <taxon>Bacteria</taxon>
        <taxon>Thermotogati</taxon>
        <taxon>Deinococcota</taxon>
        <taxon>Deinococci</taxon>
        <taxon>Thermales</taxon>
        <taxon>Thermaceae</taxon>
        <taxon>Meiothermus</taxon>
    </lineage>
</organism>
<dbReference type="OrthoDB" id="9790390at2"/>
<evidence type="ECO:0000313" key="12">
    <source>
        <dbReference type="Proteomes" id="UP000266178"/>
    </source>
</evidence>
<dbReference type="PROSITE" id="PS00194">
    <property type="entry name" value="THIOREDOXIN_1"/>
    <property type="match status" value="1"/>
</dbReference>
<reference evidence="11 12" key="1">
    <citation type="submission" date="2018-08" db="EMBL/GenBank/DDBJ databases">
        <title>Meiothermus granaticius genome AF-68 sequencing project.</title>
        <authorList>
            <person name="Da Costa M.S."/>
            <person name="Albuquerque L."/>
            <person name="Raposo P."/>
            <person name="Froufe H.J.C."/>
            <person name="Barroso C.S."/>
            <person name="Egas C."/>
        </authorList>
    </citation>
    <scope>NUCLEOTIDE SEQUENCE [LARGE SCALE GENOMIC DNA]</scope>
    <source>
        <strain evidence="11 12">AF-68</strain>
    </source>
</reference>
<dbReference type="PANTHER" id="PTHR45663:SF11">
    <property type="entry name" value="GEO12009P1"/>
    <property type="match status" value="1"/>
</dbReference>
<evidence type="ECO:0000259" key="10">
    <source>
        <dbReference type="PROSITE" id="PS51352"/>
    </source>
</evidence>
<dbReference type="InterPro" id="IPR036249">
    <property type="entry name" value="Thioredoxin-like_sf"/>
</dbReference>
<evidence type="ECO:0000256" key="5">
    <source>
        <dbReference type="ARBA" id="ARBA00023284"/>
    </source>
</evidence>
<dbReference type="SUPFAM" id="SSF52833">
    <property type="entry name" value="Thioredoxin-like"/>
    <property type="match status" value="1"/>
</dbReference>
<feature type="site" description="Deprotonates C-terminal active site Cys" evidence="8">
    <location>
        <position position="25"/>
    </location>
</feature>
<evidence type="ECO:0000256" key="7">
    <source>
        <dbReference type="PIRNR" id="PIRNR000077"/>
    </source>
</evidence>
<accession>A0A399F7F4</accession>
<dbReference type="CDD" id="cd02947">
    <property type="entry name" value="TRX_family"/>
    <property type="match status" value="1"/>
</dbReference>